<name>A0AAD9KK68_RIDPI</name>
<reference evidence="1" key="1">
    <citation type="journal article" date="2023" name="Mol. Biol. Evol.">
        <title>Third-Generation Sequencing Reveals the Adaptive Role of the Epigenome in Three Deep-Sea Polychaetes.</title>
        <authorList>
            <person name="Perez M."/>
            <person name="Aroh O."/>
            <person name="Sun Y."/>
            <person name="Lan Y."/>
            <person name="Juniper S.K."/>
            <person name="Young C.R."/>
            <person name="Angers B."/>
            <person name="Qian P.Y."/>
        </authorList>
    </citation>
    <scope>NUCLEOTIDE SEQUENCE</scope>
    <source>
        <strain evidence="1">R07B-5</strain>
    </source>
</reference>
<proteinExistence type="predicted"/>
<gene>
    <name evidence="1" type="ORF">NP493_926g02037</name>
</gene>
<comment type="caution">
    <text evidence="1">The sequence shown here is derived from an EMBL/GenBank/DDBJ whole genome shotgun (WGS) entry which is preliminary data.</text>
</comment>
<evidence type="ECO:0000313" key="1">
    <source>
        <dbReference type="EMBL" id="KAK2172827.1"/>
    </source>
</evidence>
<keyword evidence="2" id="KW-1185">Reference proteome</keyword>
<dbReference type="EMBL" id="JAODUO010000926">
    <property type="protein sequence ID" value="KAK2172827.1"/>
    <property type="molecule type" value="Genomic_DNA"/>
</dbReference>
<dbReference type="AlphaFoldDB" id="A0AAD9KK68"/>
<organism evidence="1 2">
    <name type="scientific">Ridgeia piscesae</name>
    <name type="common">Tubeworm</name>
    <dbReference type="NCBI Taxonomy" id="27915"/>
    <lineage>
        <taxon>Eukaryota</taxon>
        <taxon>Metazoa</taxon>
        <taxon>Spiralia</taxon>
        <taxon>Lophotrochozoa</taxon>
        <taxon>Annelida</taxon>
        <taxon>Polychaeta</taxon>
        <taxon>Sedentaria</taxon>
        <taxon>Canalipalpata</taxon>
        <taxon>Sabellida</taxon>
        <taxon>Siboglinidae</taxon>
        <taxon>Ridgeia</taxon>
    </lineage>
</organism>
<dbReference type="Proteomes" id="UP001209878">
    <property type="component" value="Unassembled WGS sequence"/>
</dbReference>
<evidence type="ECO:0000313" key="2">
    <source>
        <dbReference type="Proteomes" id="UP001209878"/>
    </source>
</evidence>
<sequence length="61" mass="7234">MLSSFLPQSYAEMSRQRIYRRQTRVLRRRTASRPVPVGKMLWKEGILSTGRRMQKWGSVHA</sequence>
<accession>A0AAD9KK68</accession>
<protein>
    <submittedName>
        <fullName evidence="1">Uncharacterized protein</fullName>
    </submittedName>
</protein>